<feature type="domain" description="FAD-binding PCMH-type" evidence="6">
    <location>
        <begin position="28"/>
        <end position="197"/>
    </location>
</feature>
<dbReference type="PANTHER" id="PTHR42973:SF39">
    <property type="entry name" value="FAD-BINDING PCMH-TYPE DOMAIN-CONTAINING PROTEIN"/>
    <property type="match status" value="1"/>
</dbReference>
<dbReference type="AlphaFoldDB" id="A0A7W8EJ42"/>
<reference evidence="7 8" key="1">
    <citation type="submission" date="2020-08" db="EMBL/GenBank/DDBJ databases">
        <title>Genomic Encyclopedia of Type Strains, Phase IV (KMG-IV): sequencing the most valuable type-strain genomes for metagenomic binning, comparative biology and taxonomic classification.</title>
        <authorList>
            <person name="Goeker M."/>
        </authorList>
    </citation>
    <scope>NUCLEOTIDE SEQUENCE [LARGE SCALE GENOMIC DNA]</scope>
    <source>
        <strain evidence="7 8">DSM 45385</strain>
    </source>
</reference>
<accession>A0A7W8EJ42</accession>
<evidence type="ECO:0000256" key="3">
    <source>
        <dbReference type="ARBA" id="ARBA00022630"/>
    </source>
</evidence>
<dbReference type="InterPro" id="IPR016169">
    <property type="entry name" value="FAD-bd_PCMH_sub2"/>
</dbReference>
<evidence type="ECO:0000256" key="4">
    <source>
        <dbReference type="ARBA" id="ARBA00022827"/>
    </source>
</evidence>
<proteinExistence type="inferred from homology"/>
<dbReference type="InterPro" id="IPR016164">
    <property type="entry name" value="FAD-linked_Oxase-like_C"/>
</dbReference>
<dbReference type="SUPFAM" id="SSF55103">
    <property type="entry name" value="FAD-linked oxidases, C-terminal domain"/>
    <property type="match status" value="1"/>
</dbReference>
<keyword evidence="8" id="KW-1185">Reference proteome</keyword>
<dbReference type="InterPro" id="IPR006093">
    <property type="entry name" value="Oxy_OxRdtase_FAD_BS"/>
</dbReference>
<dbReference type="Pfam" id="PF08031">
    <property type="entry name" value="BBE"/>
    <property type="match status" value="1"/>
</dbReference>
<dbReference type="SUPFAM" id="SSF56176">
    <property type="entry name" value="FAD-binding/transporter-associated domain-like"/>
    <property type="match status" value="1"/>
</dbReference>
<dbReference type="Pfam" id="PF01565">
    <property type="entry name" value="FAD_binding_4"/>
    <property type="match status" value="1"/>
</dbReference>
<name>A0A7W8EJ42_9ACTN</name>
<dbReference type="InterPro" id="IPR016167">
    <property type="entry name" value="FAD-bd_PCMH_sub1"/>
</dbReference>
<dbReference type="Proteomes" id="UP000568380">
    <property type="component" value="Unassembled WGS sequence"/>
</dbReference>
<keyword evidence="3" id="KW-0285">Flavoprotein</keyword>
<sequence length="448" mass="47611">MRLAVRGEALTPDDPGYEDARRLYNGMIDRRPALIVRAGGTEDVVVALAHARARGIEVSVRGGGHGVAGLALGGDLVIDLSALRGVTVDARERTAVVGGGATWRDVDQAAQAHGLAVPGGRVSHTGVAGLTLGGGHGWLSGRHGLTSDNLIGVEMVTADGRVVSVTERDEPELMWALRGGGGNFGVVTSFTFRLHPVEPLMLGGLIGYRVADAPAVLDALAGLEEFPDFNPAAIFMTAPPEPFVPGHVVGRPILAVAPVWLGDPDAGKELIRPLYAAAEPLFDAVQPMPYVALQSMIDGSAQPGWRNRWSAELVRALPPGLVSDLQDAAMTAPSPLTQLVVAAMPEAVRNGPDSAYPGREGGRYLIHPMAVWTDPADDEANRAWAAKVTAAIRGHEVTGTYLNLEAPDDDRVRWAMGEERYGRLRRVKSAWDPDDVFRHCAHVRVISE</sequence>
<keyword evidence="5" id="KW-0560">Oxidoreductase</keyword>
<dbReference type="InterPro" id="IPR016166">
    <property type="entry name" value="FAD-bd_PCMH"/>
</dbReference>
<dbReference type="Gene3D" id="3.40.462.20">
    <property type="match status" value="1"/>
</dbReference>
<dbReference type="InterPro" id="IPR012951">
    <property type="entry name" value="BBE"/>
</dbReference>
<comment type="caution">
    <text evidence="7">The sequence shown here is derived from an EMBL/GenBank/DDBJ whole genome shotgun (WGS) entry which is preliminary data.</text>
</comment>
<dbReference type="RefSeq" id="WP_184968949.1">
    <property type="nucleotide sequence ID" value="NZ_JACHIN010000010.1"/>
</dbReference>
<dbReference type="GO" id="GO:0016491">
    <property type="term" value="F:oxidoreductase activity"/>
    <property type="evidence" value="ECO:0007669"/>
    <property type="project" value="UniProtKB-KW"/>
</dbReference>
<keyword evidence="4" id="KW-0274">FAD</keyword>
<organism evidence="7 8">
    <name type="scientific">Nonomuraea endophytica</name>
    <dbReference type="NCBI Taxonomy" id="714136"/>
    <lineage>
        <taxon>Bacteria</taxon>
        <taxon>Bacillati</taxon>
        <taxon>Actinomycetota</taxon>
        <taxon>Actinomycetes</taxon>
        <taxon>Streptosporangiales</taxon>
        <taxon>Streptosporangiaceae</taxon>
        <taxon>Nonomuraea</taxon>
    </lineage>
</organism>
<comment type="similarity">
    <text evidence="2">Belongs to the oxygen-dependent FAD-linked oxidoreductase family.</text>
</comment>
<comment type="cofactor">
    <cofactor evidence="1">
        <name>FAD</name>
        <dbReference type="ChEBI" id="CHEBI:57692"/>
    </cofactor>
</comment>
<dbReference type="InterPro" id="IPR006094">
    <property type="entry name" value="Oxid_FAD_bind_N"/>
</dbReference>
<evidence type="ECO:0000313" key="7">
    <source>
        <dbReference type="EMBL" id="MBB5081234.1"/>
    </source>
</evidence>
<protein>
    <submittedName>
        <fullName evidence="7">FAD/FMN-containing dehydrogenase</fullName>
    </submittedName>
</protein>
<dbReference type="GO" id="GO:0071949">
    <property type="term" value="F:FAD binding"/>
    <property type="evidence" value="ECO:0007669"/>
    <property type="project" value="InterPro"/>
</dbReference>
<dbReference type="Gene3D" id="3.30.465.10">
    <property type="match status" value="1"/>
</dbReference>
<evidence type="ECO:0000313" key="8">
    <source>
        <dbReference type="Proteomes" id="UP000568380"/>
    </source>
</evidence>
<evidence type="ECO:0000256" key="2">
    <source>
        <dbReference type="ARBA" id="ARBA00005466"/>
    </source>
</evidence>
<evidence type="ECO:0000256" key="1">
    <source>
        <dbReference type="ARBA" id="ARBA00001974"/>
    </source>
</evidence>
<gene>
    <name evidence="7" type="ORF">HNR40_006729</name>
</gene>
<dbReference type="PROSITE" id="PS00862">
    <property type="entry name" value="OX2_COVAL_FAD"/>
    <property type="match status" value="1"/>
</dbReference>
<dbReference type="PANTHER" id="PTHR42973">
    <property type="entry name" value="BINDING OXIDOREDUCTASE, PUTATIVE (AFU_ORTHOLOGUE AFUA_1G17690)-RELATED"/>
    <property type="match status" value="1"/>
</dbReference>
<evidence type="ECO:0000259" key="6">
    <source>
        <dbReference type="PROSITE" id="PS51387"/>
    </source>
</evidence>
<dbReference type="Gene3D" id="3.30.43.10">
    <property type="entry name" value="Uridine Diphospho-n-acetylenolpyruvylglucosamine Reductase, domain 2"/>
    <property type="match status" value="1"/>
</dbReference>
<dbReference type="EMBL" id="JACHIN010000010">
    <property type="protein sequence ID" value="MBB5081234.1"/>
    <property type="molecule type" value="Genomic_DNA"/>
</dbReference>
<dbReference type="PROSITE" id="PS51387">
    <property type="entry name" value="FAD_PCMH"/>
    <property type="match status" value="1"/>
</dbReference>
<dbReference type="InterPro" id="IPR050416">
    <property type="entry name" value="FAD-linked_Oxidoreductase"/>
</dbReference>
<dbReference type="InterPro" id="IPR036318">
    <property type="entry name" value="FAD-bd_PCMH-like_sf"/>
</dbReference>
<evidence type="ECO:0000256" key="5">
    <source>
        <dbReference type="ARBA" id="ARBA00023002"/>
    </source>
</evidence>